<dbReference type="Proteomes" id="UP000326939">
    <property type="component" value="Chromosome 6"/>
</dbReference>
<reference evidence="4" key="1">
    <citation type="journal article" date="2019" name="Gigascience">
        <title>De novo genome assembly of the endangered Acer yangbiense, a plant species with extremely small populations endemic to Yunnan Province, China.</title>
        <authorList>
            <person name="Yang J."/>
            <person name="Wariss H.M."/>
            <person name="Tao L."/>
            <person name="Zhang R."/>
            <person name="Yun Q."/>
            <person name="Hollingsworth P."/>
            <person name="Dao Z."/>
            <person name="Luo G."/>
            <person name="Guo H."/>
            <person name="Ma Y."/>
            <person name="Sun W."/>
        </authorList>
    </citation>
    <scope>NUCLEOTIDE SEQUENCE [LARGE SCALE GENOMIC DNA]</scope>
    <source>
        <strain evidence="4">cv. br00</strain>
    </source>
</reference>
<evidence type="ECO:0000256" key="1">
    <source>
        <dbReference type="SAM" id="MobiDB-lite"/>
    </source>
</evidence>
<proteinExistence type="predicted"/>
<dbReference type="PANTHER" id="PTHR45376:SF1">
    <property type="entry name" value="CHAPERONE DNAJ-DOMAIN SUPERFAMILY PROTEIN-RELATED"/>
    <property type="match status" value="1"/>
</dbReference>
<feature type="compositionally biased region" description="Polar residues" evidence="1">
    <location>
        <begin position="206"/>
        <end position="233"/>
    </location>
</feature>
<sequence length="252" mass="28020">MMNCGTKTAISITKTNLYHRQTTLFHSTPVLERKRRRHFWDAVSALSLFLFISSSLSGIVASREDSFGKGRKAMAKALVVDLIAMSLVTDCFLLVLCHNAHSGTSSNICTFFSWSGSISFVLNPLPTRIPGLPPVAMFRQDLAEIAKFLGISSIIDTEAIQSHRSTGYSRRPRRLSAKETLFCNVIAYVDHIFQSSQDSFDEEDPTSSSGPSWFRQQYSKGSKNNRTGNQGTRSCGKVRTMKYLQFGAGVRV</sequence>
<dbReference type="AlphaFoldDB" id="A0A5N5MCU0"/>
<evidence type="ECO:0000256" key="2">
    <source>
        <dbReference type="SAM" id="Phobius"/>
    </source>
</evidence>
<organism evidence="3 4">
    <name type="scientific">Salix brachista</name>
    <dbReference type="NCBI Taxonomy" id="2182728"/>
    <lineage>
        <taxon>Eukaryota</taxon>
        <taxon>Viridiplantae</taxon>
        <taxon>Streptophyta</taxon>
        <taxon>Embryophyta</taxon>
        <taxon>Tracheophyta</taxon>
        <taxon>Spermatophyta</taxon>
        <taxon>Magnoliopsida</taxon>
        <taxon>eudicotyledons</taxon>
        <taxon>Gunneridae</taxon>
        <taxon>Pentapetalae</taxon>
        <taxon>rosids</taxon>
        <taxon>fabids</taxon>
        <taxon>Malpighiales</taxon>
        <taxon>Salicaceae</taxon>
        <taxon>Saliceae</taxon>
        <taxon>Salix</taxon>
    </lineage>
</organism>
<keyword evidence="2" id="KW-0472">Membrane</keyword>
<gene>
    <name evidence="3" type="ORF">DKX38_010160</name>
</gene>
<keyword evidence="2" id="KW-0812">Transmembrane</keyword>
<comment type="caution">
    <text evidence="3">The sequence shown here is derived from an EMBL/GenBank/DDBJ whole genome shotgun (WGS) entry which is preliminary data.</text>
</comment>
<accession>A0A5N5MCU0</accession>
<keyword evidence="2" id="KW-1133">Transmembrane helix</keyword>
<feature type="transmembrane region" description="Helical" evidence="2">
    <location>
        <begin position="73"/>
        <end position="96"/>
    </location>
</feature>
<feature type="transmembrane region" description="Helical" evidence="2">
    <location>
        <begin position="39"/>
        <end position="61"/>
    </location>
</feature>
<evidence type="ECO:0000313" key="4">
    <source>
        <dbReference type="Proteomes" id="UP000326939"/>
    </source>
</evidence>
<dbReference type="EMBL" id="VDCV01000006">
    <property type="protein sequence ID" value="KAB5552849.1"/>
    <property type="molecule type" value="Genomic_DNA"/>
</dbReference>
<keyword evidence="4" id="KW-1185">Reference proteome</keyword>
<name>A0A5N5MCU0_9ROSI</name>
<feature type="region of interest" description="Disordered" evidence="1">
    <location>
        <begin position="199"/>
        <end position="234"/>
    </location>
</feature>
<dbReference type="PANTHER" id="PTHR45376">
    <property type="entry name" value="CHAPERONE DNAJ-DOMAIN SUPERFAMILY PROTEIN-RELATED"/>
    <property type="match status" value="1"/>
</dbReference>
<protein>
    <submittedName>
        <fullName evidence="3">Uncharacterized protein</fullName>
    </submittedName>
</protein>
<evidence type="ECO:0000313" key="3">
    <source>
        <dbReference type="EMBL" id="KAB5552849.1"/>
    </source>
</evidence>